<organism evidence="10 11">
    <name type="scientific">Pseudoneurospora amorphoporcata</name>
    <dbReference type="NCBI Taxonomy" id="241081"/>
    <lineage>
        <taxon>Eukaryota</taxon>
        <taxon>Fungi</taxon>
        <taxon>Dikarya</taxon>
        <taxon>Ascomycota</taxon>
        <taxon>Pezizomycotina</taxon>
        <taxon>Sordariomycetes</taxon>
        <taxon>Sordariomycetidae</taxon>
        <taxon>Sordariales</taxon>
        <taxon>Sordariaceae</taxon>
        <taxon>Pseudoneurospora</taxon>
    </lineage>
</organism>
<dbReference type="GO" id="GO:0090307">
    <property type="term" value="P:mitotic spindle assembly"/>
    <property type="evidence" value="ECO:0007669"/>
    <property type="project" value="TreeGrafter"/>
</dbReference>
<accession>A0AAN6P0V4</accession>
<keyword evidence="6" id="KW-0963">Cytoplasm</keyword>
<evidence type="ECO:0000256" key="7">
    <source>
        <dbReference type="ARBA" id="ARBA00023212"/>
    </source>
</evidence>
<dbReference type="PANTHER" id="PTHR28520:SF2">
    <property type="entry name" value="MITOTIC-SPINDLE ORGANIZING PROTEIN 1"/>
    <property type="match status" value="1"/>
</dbReference>
<dbReference type="GO" id="GO:0005819">
    <property type="term" value="C:spindle"/>
    <property type="evidence" value="ECO:0007669"/>
    <property type="project" value="TreeGrafter"/>
</dbReference>
<dbReference type="Pfam" id="PF12554">
    <property type="entry name" value="MOZART1"/>
    <property type="match status" value="1"/>
</dbReference>
<evidence type="ECO:0000256" key="2">
    <source>
        <dbReference type="ARBA" id="ARBA00004317"/>
    </source>
</evidence>
<feature type="region of interest" description="Disordered" evidence="9">
    <location>
        <begin position="60"/>
        <end position="86"/>
    </location>
</feature>
<evidence type="ECO:0000313" key="10">
    <source>
        <dbReference type="EMBL" id="KAK3955486.1"/>
    </source>
</evidence>
<keyword evidence="7" id="KW-0206">Cytoskeleton</keyword>
<dbReference type="EMBL" id="MU859075">
    <property type="protein sequence ID" value="KAK3955486.1"/>
    <property type="molecule type" value="Genomic_DNA"/>
</dbReference>
<comment type="function">
    <text evidence="1">Required for gamma-tubulin complex recruitment to the microtubule organizing center (MTOC).</text>
</comment>
<gene>
    <name evidence="10" type="ORF">QBC32DRAFT_252866</name>
</gene>
<feature type="region of interest" description="Disordered" evidence="9">
    <location>
        <begin position="254"/>
        <end position="350"/>
    </location>
</feature>
<dbReference type="Proteomes" id="UP001303222">
    <property type="component" value="Unassembled WGS sequence"/>
</dbReference>
<proteinExistence type="inferred from homology"/>
<feature type="region of interest" description="Disordered" evidence="9">
    <location>
        <begin position="159"/>
        <end position="179"/>
    </location>
</feature>
<evidence type="ECO:0000256" key="1">
    <source>
        <dbReference type="ARBA" id="ARBA00003060"/>
    </source>
</evidence>
<keyword evidence="11" id="KW-1185">Reference proteome</keyword>
<feature type="compositionally biased region" description="Acidic residues" evidence="9">
    <location>
        <begin position="272"/>
        <end position="286"/>
    </location>
</feature>
<dbReference type="GO" id="GO:0033566">
    <property type="term" value="P:gamma-tubulin complex localization"/>
    <property type="evidence" value="ECO:0007669"/>
    <property type="project" value="InterPro"/>
</dbReference>
<dbReference type="GO" id="GO:0031021">
    <property type="term" value="C:interphase microtubule organizing center"/>
    <property type="evidence" value="ECO:0007669"/>
    <property type="project" value="TreeGrafter"/>
</dbReference>
<evidence type="ECO:0000256" key="4">
    <source>
        <dbReference type="ARBA" id="ARBA00011378"/>
    </source>
</evidence>
<evidence type="ECO:0000256" key="3">
    <source>
        <dbReference type="ARBA" id="ARBA00011015"/>
    </source>
</evidence>
<evidence type="ECO:0000256" key="9">
    <source>
        <dbReference type="SAM" id="MobiDB-lite"/>
    </source>
</evidence>
<evidence type="ECO:0000313" key="11">
    <source>
        <dbReference type="Proteomes" id="UP001303222"/>
    </source>
</evidence>
<feature type="compositionally biased region" description="Acidic residues" evidence="9">
    <location>
        <begin position="68"/>
        <end position="77"/>
    </location>
</feature>
<comment type="subunit">
    <text evidence="4">Part of the gamma-tubulin complex.</text>
</comment>
<protein>
    <recommendedName>
        <fullName evidence="5">Mitotic-spindle organizing protein 1</fullName>
    </recommendedName>
    <alternativeName>
        <fullName evidence="8">Mitotic-spindle organizing protein associated with a ring of gamma-tubulin 1</fullName>
    </alternativeName>
</protein>
<comment type="caution">
    <text evidence="10">The sequence shown here is derived from an EMBL/GenBank/DDBJ whole genome shotgun (WGS) entry which is preliminary data.</text>
</comment>
<dbReference type="GO" id="GO:0000931">
    <property type="term" value="C:gamma-tubulin ring complex"/>
    <property type="evidence" value="ECO:0007669"/>
    <property type="project" value="InterPro"/>
</dbReference>
<comment type="similarity">
    <text evidence="3">Belongs to the MOZART1 family.</text>
</comment>
<evidence type="ECO:0000256" key="6">
    <source>
        <dbReference type="ARBA" id="ARBA00022490"/>
    </source>
</evidence>
<name>A0AAN6P0V4_9PEZI</name>
<dbReference type="InterPro" id="IPR022214">
    <property type="entry name" value="MZT1"/>
</dbReference>
<reference evidence="10" key="2">
    <citation type="submission" date="2023-06" db="EMBL/GenBank/DDBJ databases">
        <authorList>
            <consortium name="Lawrence Berkeley National Laboratory"/>
            <person name="Mondo S.J."/>
            <person name="Hensen N."/>
            <person name="Bonometti L."/>
            <person name="Westerberg I."/>
            <person name="Brannstrom I.O."/>
            <person name="Guillou S."/>
            <person name="Cros-Aarteil S."/>
            <person name="Calhoun S."/>
            <person name="Haridas S."/>
            <person name="Kuo A."/>
            <person name="Pangilinan J."/>
            <person name="Riley R."/>
            <person name="Labutti K."/>
            <person name="Andreopoulos B."/>
            <person name="Lipzen A."/>
            <person name="Chen C."/>
            <person name="Yanf M."/>
            <person name="Daum C."/>
            <person name="Ng V."/>
            <person name="Clum A."/>
            <person name="Steindorff A."/>
            <person name="Ohm R."/>
            <person name="Martin F."/>
            <person name="Silar P."/>
            <person name="Natvig D."/>
            <person name="Lalanne C."/>
            <person name="Gautier V."/>
            <person name="Ament-Velasquez S.L."/>
            <person name="Kruys A."/>
            <person name="Hutchinson M.I."/>
            <person name="Powell A.J."/>
            <person name="Barry K."/>
            <person name="Miller A.N."/>
            <person name="Grigoriev I.V."/>
            <person name="Debuchy R."/>
            <person name="Gladieux P."/>
            <person name="Thoren M.H."/>
            <person name="Johannesson H."/>
        </authorList>
    </citation>
    <scope>NUCLEOTIDE SEQUENCE</scope>
    <source>
        <strain evidence="10">CBS 626.80</strain>
    </source>
</reference>
<reference evidence="10" key="1">
    <citation type="journal article" date="2023" name="Mol. Phylogenet. Evol.">
        <title>Genome-scale phylogeny and comparative genomics of the fungal order Sordariales.</title>
        <authorList>
            <person name="Hensen N."/>
            <person name="Bonometti L."/>
            <person name="Westerberg I."/>
            <person name="Brannstrom I.O."/>
            <person name="Guillou S."/>
            <person name="Cros-Aarteil S."/>
            <person name="Calhoun S."/>
            <person name="Haridas S."/>
            <person name="Kuo A."/>
            <person name="Mondo S."/>
            <person name="Pangilinan J."/>
            <person name="Riley R."/>
            <person name="LaButti K."/>
            <person name="Andreopoulos B."/>
            <person name="Lipzen A."/>
            <person name="Chen C."/>
            <person name="Yan M."/>
            <person name="Daum C."/>
            <person name="Ng V."/>
            <person name="Clum A."/>
            <person name="Steindorff A."/>
            <person name="Ohm R.A."/>
            <person name="Martin F."/>
            <person name="Silar P."/>
            <person name="Natvig D.O."/>
            <person name="Lalanne C."/>
            <person name="Gautier V."/>
            <person name="Ament-Velasquez S.L."/>
            <person name="Kruys A."/>
            <person name="Hutchinson M.I."/>
            <person name="Powell A.J."/>
            <person name="Barry K."/>
            <person name="Miller A.N."/>
            <person name="Grigoriev I.V."/>
            <person name="Debuchy R."/>
            <person name="Gladieux P."/>
            <person name="Hiltunen Thoren M."/>
            <person name="Johannesson H."/>
        </authorList>
    </citation>
    <scope>NUCLEOTIDE SEQUENCE</scope>
    <source>
        <strain evidence="10">CBS 626.80</strain>
    </source>
</reference>
<dbReference type="GO" id="GO:0051415">
    <property type="term" value="P:microtubule nucleation by interphase microtubule organizing center"/>
    <property type="evidence" value="ECO:0007669"/>
    <property type="project" value="TreeGrafter"/>
</dbReference>
<dbReference type="AlphaFoldDB" id="A0AAN6P0V4"/>
<sequence length="350" mass="39725">MEKSEKQAAAQQAVDILHEISTILNCQLDRRTLSICISMIENGVKPEALAMIGGERILPRSQKRGESSEEDDQDQMDTDLASDGKNQRYLAAPNDTLSRYHLGLTVSTLRWVIFRFRAWKTKFPPLCLSDSKLDPLAVDLIRRLHVLFRKEEFSSEMMRARRASRSRTPDENGRNDGLPLGLRRARRAQSAPSRTERFDYNQDMLRLVREGPLISTSLQPSPTSSWRGHDHLDGEGWRQMEEEEPAALKLWKSEGEINRTESEQGQTRVETEVMEVCETEEEEENKDESREQEEQASLVKTEVIEVQSSSSSNSSDGENEEAVTKVEVTEMSISSSRSSSFAGDETLVQD</sequence>
<dbReference type="GO" id="GO:0044732">
    <property type="term" value="C:mitotic spindle pole body"/>
    <property type="evidence" value="ECO:0007669"/>
    <property type="project" value="TreeGrafter"/>
</dbReference>
<comment type="subcellular location">
    <subcellularLocation>
        <location evidence="2">Cytoplasm</location>
        <location evidence="2">Cytoskeleton</location>
        <location evidence="2">Microtubule organizing center</location>
        <location evidence="2">Spindle pole body</location>
    </subcellularLocation>
</comment>
<evidence type="ECO:0000256" key="8">
    <source>
        <dbReference type="ARBA" id="ARBA00029810"/>
    </source>
</evidence>
<dbReference type="PANTHER" id="PTHR28520">
    <property type="entry name" value="MITOTIC-SPINDLE ORGANIZING PROTEIN 1"/>
    <property type="match status" value="1"/>
</dbReference>
<evidence type="ECO:0000256" key="5">
    <source>
        <dbReference type="ARBA" id="ARBA00016992"/>
    </source>
</evidence>